<dbReference type="PATRIC" id="fig|1328313.3.peg.3068"/>
<protein>
    <submittedName>
        <fullName evidence="4">Carboxylesterase</fullName>
    </submittedName>
</protein>
<dbReference type="OrthoDB" id="9801763at2"/>
<evidence type="ECO:0000313" key="4">
    <source>
        <dbReference type="EMBL" id="EWH08935.1"/>
    </source>
</evidence>
<evidence type="ECO:0000313" key="5">
    <source>
        <dbReference type="Proteomes" id="UP000019276"/>
    </source>
</evidence>
<comment type="similarity">
    <text evidence="1">Belongs to the AB hydrolase superfamily. AB hydrolase 2 family.</text>
</comment>
<dbReference type="EMBL" id="ARZY01000033">
    <property type="protein sequence ID" value="EWH08935.1"/>
    <property type="molecule type" value="Genomic_DNA"/>
</dbReference>
<dbReference type="SUPFAM" id="SSF53474">
    <property type="entry name" value="alpha/beta-Hydrolases"/>
    <property type="match status" value="1"/>
</dbReference>
<feature type="domain" description="Phospholipase/carboxylesterase/thioesterase" evidence="3">
    <location>
        <begin position="11"/>
        <end position="221"/>
    </location>
</feature>
<comment type="caution">
    <text evidence="4">The sequence shown here is derived from an EMBL/GenBank/DDBJ whole genome shotgun (WGS) entry which is preliminary data.</text>
</comment>
<evidence type="ECO:0000256" key="2">
    <source>
        <dbReference type="ARBA" id="ARBA00022801"/>
    </source>
</evidence>
<dbReference type="InterPro" id="IPR050565">
    <property type="entry name" value="LYPA1-2/EST-like"/>
</dbReference>
<keyword evidence="5" id="KW-1185">Reference proteome</keyword>
<evidence type="ECO:0000259" key="3">
    <source>
        <dbReference type="Pfam" id="PF02230"/>
    </source>
</evidence>
<accession>W7QU14</accession>
<evidence type="ECO:0000256" key="1">
    <source>
        <dbReference type="ARBA" id="ARBA00006499"/>
    </source>
</evidence>
<dbReference type="Gene3D" id="3.40.50.1820">
    <property type="entry name" value="alpha/beta hydrolase"/>
    <property type="match status" value="1"/>
</dbReference>
<dbReference type="STRING" id="1328313.DS2_15039"/>
<dbReference type="PANTHER" id="PTHR10655:SF17">
    <property type="entry name" value="LYSOPHOSPHOLIPASE-LIKE PROTEIN 1"/>
    <property type="match status" value="1"/>
</dbReference>
<dbReference type="InterPro" id="IPR003140">
    <property type="entry name" value="PLipase/COase/thioEstase"/>
</dbReference>
<organism evidence="4 5">
    <name type="scientific">Catenovulum agarivorans DS-2</name>
    <dbReference type="NCBI Taxonomy" id="1328313"/>
    <lineage>
        <taxon>Bacteria</taxon>
        <taxon>Pseudomonadati</taxon>
        <taxon>Pseudomonadota</taxon>
        <taxon>Gammaproteobacteria</taxon>
        <taxon>Alteromonadales</taxon>
        <taxon>Alteromonadaceae</taxon>
        <taxon>Catenovulum</taxon>
    </lineage>
</organism>
<dbReference type="Pfam" id="PF02230">
    <property type="entry name" value="Abhydrolase_2"/>
    <property type="match status" value="1"/>
</dbReference>
<name>W7QU14_9ALTE</name>
<dbReference type="AlphaFoldDB" id="W7QU14"/>
<keyword evidence="2" id="KW-0378">Hydrolase</keyword>
<gene>
    <name evidence="4" type="ORF">DS2_15039</name>
</gene>
<dbReference type="InterPro" id="IPR029058">
    <property type="entry name" value="AB_hydrolase_fold"/>
</dbReference>
<dbReference type="eggNOG" id="COG0400">
    <property type="taxonomic scope" value="Bacteria"/>
</dbReference>
<reference evidence="4 5" key="1">
    <citation type="journal article" date="2014" name="Genome Announc.">
        <title>Draft Genome Sequence of the Agar-Degrading Bacterium Catenovulum sp. Strain DS-2, Isolated from Intestines of Haliotis diversicolor.</title>
        <authorList>
            <person name="Shan D."/>
            <person name="Li X."/>
            <person name="Gu Z."/>
            <person name="Wei G."/>
            <person name="Gao Z."/>
            <person name="Shao Z."/>
        </authorList>
    </citation>
    <scope>NUCLEOTIDE SEQUENCE [LARGE SCALE GENOMIC DNA]</scope>
    <source>
        <strain evidence="4 5">DS-2</strain>
    </source>
</reference>
<dbReference type="PANTHER" id="PTHR10655">
    <property type="entry name" value="LYSOPHOSPHOLIPASE-RELATED"/>
    <property type="match status" value="1"/>
</dbReference>
<dbReference type="RefSeq" id="WP_035015654.1">
    <property type="nucleotide sequence ID" value="NZ_ARZY01000033.1"/>
</dbReference>
<dbReference type="GO" id="GO:0016787">
    <property type="term" value="F:hydrolase activity"/>
    <property type="evidence" value="ECO:0007669"/>
    <property type="project" value="UniProtKB-KW"/>
</dbReference>
<sequence length="228" mass="24691">MTEQLSYIDVNPQGEVKSLVVWMHGLGDSGHGFAPLVPELNLPDNLGIRFVFPHAPVRPITINNGLPMRGWYDIVSFDMNNRADEKGVLTSAEQLQALIDSELAKHNLTHDKLVIAGFSQGGVMAYHLGCRQPEAPAGILSLSAYLSMPTKLAAEATEAAKTAPVLAMHGVNDEIIPVALGKQSAEVIKQAGFEVTWQDYPMQHNVCAEQIGEISKWLQAVLTSKSPA</sequence>
<dbReference type="Proteomes" id="UP000019276">
    <property type="component" value="Unassembled WGS sequence"/>
</dbReference>
<proteinExistence type="inferred from homology"/>